<keyword evidence="1" id="KW-0732">Signal</keyword>
<dbReference type="OrthoDB" id="10386229at2759"/>
<name>A0A9P9IME3_9HYPO</name>
<proteinExistence type="predicted"/>
<gene>
    <name evidence="2" type="ORF">EDB81DRAFT_207826</name>
</gene>
<feature type="signal peptide" evidence="1">
    <location>
        <begin position="1"/>
        <end position="21"/>
    </location>
</feature>
<feature type="chain" id="PRO_5040357520" evidence="1">
    <location>
        <begin position="22"/>
        <end position="155"/>
    </location>
</feature>
<organism evidence="2 3">
    <name type="scientific">Dactylonectria macrodidyma</name>
    <dbReference type="NCBI Taxonomy" id="307937"/>
    <lineage>
        <taxon>Eukaryota</taxon>
        <taxon>Fungi</taxon>
        <taxon>Dikarya</taxon>
        <taxon>Ascomycota</taxon>
        <taxon>Pezizomycotina</taxon>
        <taxon>Sordariomycetes</taxon>
        <taxon>Hypocreomycetidae</taxon>
        <taxon>Hypocreales</taxon>
        <taxon>Nectriaceae</taxon>
        <taxon>Dactylonectria</taxon>
    </lineage>
</organism>
<protein>
    <submittedName>
        <fullName evidence="2">Uncharacterized protein</fullName>
    </submittedName>
</protein>
<keyword evidence="3" id="KW-1185">Reference proteome</keyword>
<dbReference type="EMBL" id="JAGMUV010000021">
    <property type="protein sequence ID" value="KAH7124519.1"/>
    <property type="molecule type" value="Genomic_DNA"/>
</dbReference>
<reference evidence="2" key="1">
    <citation type="journal article" date="2021" name="Nat. Commun.">
        <title>Genetic determinants of endophytism in the Arabidopsis root mycobiome.</title>
        <authorList>
            <person name="Mesny F."/>
            <person name="Miyauchi S."/>
            <person name="Thiergart T."/>
            <person name="Pickel B."/>
            <person name="Atanasova L."/>
            <person name="Karlsson M."/>
            <person name="Huettel B."/>
            <person name="Barry K.W."/>
            <person name="Haridas S."/>
            <person name="Chen C."/>
            <person name="Bauer D."/>
            <person name="Andreopoulos W."/>
            <person name="Pangilinan J."/>
            <person name="LaButti K."/>
            <person name="Riley R."/>
            <person name="Lipzen A."/>
            <person name="Clum A."/>
            <person name="Drula E."/>
            <person name="Henrissat B."/>
            <person name="Kohler A."/>
            <person name="Grigoriev I.V."/>
            <person name="Martin F.M."/>
            <person name="Hacquard S."/>
        </authorList>
    </citation>
    <scope>NUCLEOTIDE SEQUENCE</scope>
    <source>
        <strain evidence="2">MPI-CAGE-AT-0147</strain>
    </source>
</reference>
<evidence type="ECO:0000256" key="1">
    <source>
        <dbReference type="SAM" id="SignalP"/>
    </source>
</evidence>
<evidence type="ECO:0000313" key="3">
    <source>
        <dbReference type="Proteomes" id="UP000738349"/>
    </source>
</evidence>
<comment type="caution">
    <text evidence="2">The sequence shown here is derived from an EMBL/GenBank/DDBJ whole genome shotgun (WGS) entry which is preliminary data.</text>
</comment>
<dbReference type="Proteomes" id="UP000738349">
    <property type="component" value="Unassembled WGS sequence"/>
</dbReference>
<evidence type="ECO:0000313" key="2">
    <source>
        <dbReference type="EMBL" id="KAH7124519.1"/>
    </source>
</evidence>
<sequence length="155" mass="16553">MKFSSLSIMAVAAALIHPTKAMNPEDIKGVISDSIVPTPDLCQSLCSENSACFYSLYHLECNECWQMDCSAGNIAWTSATGYTKLTTETIYYCNSTLTPDMPDNGCKNLTATATITSLSQATETGSKETDSAALGRTIGWIWSGTIVGTAMVLIV</sequence>
<dbReference type="AlphaFoldDB" id="A0A9P9IME3"/>
<accession>A0A9P9IME3</accession>